<keyword evidence="3" id="KW-1185">Reference proteome</keyword>
<dbReference type="InterPro" id="IPR005055">
    <property type="entry name" value="A10/PebIII"/>
</dbReference>
<comment type="caution">
    <text evidence="2">The sequence shown here is derived from an EMBL/GenBank/DDBJ whole genome shotgun (WGS) entry which is preliminary data.</text>
</comment>
<dbReference type="OrthoDB" id="6344725at2759"/>
<keyword evidence="1" id="KW-0732">Signal</keyword>
<dbReference type="PANTHER" id="PTHR11257">
    <property type="entry name" value="CHEMOSENSORY PROTEIN-RELATED"/>
    <property type="match status" value="1"/>
</dbReference>
<dbReference type="InterPro" id="IPR036682">
    <property type="entry name" value="OS_D_A10/PebIII_sf"/>
</dbReference>
<accession>A0A8S9WMK2</accession>
<dbReference type="Pfam" id="PF03392">
    <property type="entry name" value="OS-D"/>
    <property type="match status" value="1"/>
</dbReference>
<reference evidence="2" key="1">
    <citation type="journal article" date="2021" name="Mol. Ecol. Resour.">
        <title>Apolygus lucorum genome provides insights into omnivorousness and mesophyll feeding.</title>
        <authorList>
            <person name="Liu Y."/>
            <person name="Liu H."/>
            <person name="Wang H."/>
            <person name="Huang T."/>
            <person name="Liu B."/>
            <person name="Yang B."/>
            <person name="Yin L."/>
            <person name="Li B."/>
            <person name="Zhang Y."/>
            <person name="Zhang S."/>
            <person name="Jiang F."/>
            <person name="Zhang X."/>
            <person name="Ren Y."/>
            <person name="Wang B."/>
            <person name="Wang S."/>
            <person name="Lu Y."/>
            <person name="Wu K."/>
            <person name="Fan W."/>
            <person name="Wang G."/>
        </authorList>
    </citation>
    <scope>NUCLEOTIDE SEQUENCE</scope>
    <source>
        <strain evidence="2">12Hb</strain>
    </source>
</reference>
<evidence type="ECO:0000313" key="3">
    <source>
        <dbReference type="Proteomes" id="UP000466442"/>
    </source>
</evidence>
<protein>
    <submittedName>
        <fullName evidence="2">Uncharacterized protein</fullName>
    </submittedName>
</protein>
<dbReference type="Gene3D" id="1.10.2080.10">
    <property type="entry name" value="Insect odorant-binding protein A10/Ejaculatory bulb-specific protein 3"/>
    <property type="match status" value="1"/>
</dbReference>
<dbReference type="PANTHER" id="PTHR11257:SF12">
    <property type="entry name" value="EJACULATORY BULB-SPECIFIC PROTEIN 3-RELATED"/>
    <property type="match status" value="1"/>
</dbReference>
<dbReference type="AlphaFoldDB" id="A0A8S9WMK2"/>
<dbReference type="EMBL" id="WIXP02000016">
    <property type="protein sequence ID" value="KAF6198102.1"/>
    <property type="molecule type" value="Genomic_DNA"/>
</dbReference>
<evidence type="ECO:0000313" key="2">
    <source>
        <dbReference type="EMBL" id="KAF6198102.1"/>
    </source>
</evidence>
<feature type="signal peptide" evidence="1">
    <location>
        <begin position="1"/>
        <end position="18"/>
    </location>
</feature>
<name>A0A8S9WMK2_APOLU</name>
<feature type="chain" id="PRO_5035717548" evidence="1">
    <location>
        <begin position="19"/>
        <end position="163"/>
    </location>
</feature>
<gene>
    <name evidence="2" type="ORF">GE061_007849</name>
</gene>
<proteinExistence type="predicted"/>
<dbReference type="SUPFAM" id="SSF100910">
    <property type="entry name" value="Chemosensory protein Csp2"/>
    <property type="match status" value="1"/>
</dbReference>
<sequence>MRIIYAFLVVLACGLASSEMTEEEFYEKVFEEVDPDFILDNERILNDVLEIAEDMTQEDMEFYTRVFEEVDPDFILDNERILTSYLKCFYSEIECNAHAEVVKKSIPNVLATVCGRCSDKQKGIFKYSLNKFIPAHPKDWERILSIYDPTGEAWPKVKEFIES</sequence>
<dbReference type="Proteomes" id="UP000466442">
    <property type="component" value="Linkage Group LG16"/>
</dbReference>
<organism evidence="2 3">
    <name type="scientific">Apolygus lucorum</name>
    <name type="common">Small green plant bug</name>
    <name type="synonym">Lygocoris lucorum</name>
    <dbReference type="NCBI Taxonomy" id="248454"/>
    <lineage>
        <taxon>Eukaryota</taxon>
        <taxon>Metazoa</taxon>
        <taxon>Ecdysozoa</taxon>
        <taxon>Arthropoda</taxon>
        <taxon>Hexapoda</taxon>
        <taxon>Insecta</taxon>
        <taxon>Pterygota</taxon>
        <taxon>Neoptera</taxon>
        <taxon>Paraneoptera</taxon>
        <taxon>Hemiptera</taxon>
        <taxon>Heteroptera</taxon>
        <taxon>Panheteroptera</taxon>
        <taxon>Cimicomorpha</taxon>
        <taxon>Miridae</taxon>
        <taxon>Mirini</taxon>
        <taxon>Apolygus</taxon>
    </lineage>
</organism>
<evidence type="ECO:0000256" key="1">
    <source>
        <dbReference type="SAM" id="SignalP"/>
    </source>
</evidence>